<dbReference type="Proteomes" id="UP000656042">
    <property type="component" value="Unassembled WGS sequence"/>
</dbReference>
<evidence type="ECO:0000313" key="2">
    <source>
        <dbReference type="Proteomes" id="UP000656042"/>
    </source>
</evidence>
<dbReference type="AlphaFoldDB" id="A0A8J3FR99"/>
<dbReference type="RefSeq" id="WP_189081808.1">
    <property type="nucleotide sequence ID" value="NZ_BMMX01000033.1"/>
</dbReference>
<accession>A0A8J3FR99</accession>
<reference evidence="1" key="2">
    <citation type="submission" date="2020-09" db="EMBL/GenBank/DDBJ databases">
        <authorList>
            <person name="Sun Q."/>
            <person name="Zhou Y."/>
        </authorList>
    </citation>
    <scope>NUCLEOTIDE SEQUENCE</scope>
    <source>
        <strain evidence="1">CGMCC 4.7299</strain>
    </source>
</reference>
<gene>
    <name evidence="1" type="ORF">GCM10012284_50600</name>
</gene>
<name>A0A8J3FR99_9ACTN</name>
<sequence length="71" mass="7819">MIRYFVSYTFEGPVGSLGMANCELSLSESIQSMTDVHDIRDWIAREAGVRNVTVMGFSRFAEPGEDGTVPS</sequence>
<protein>
    <submittedName>
        <fullName evidence="1">Uncharacterized protein</fullName>
    </submittedName>
</protein>
<evidence type="ECO:0000313" key="1">
    <source>
        <dbReference type="EMBL" id="GGL09770.1"/>
    </source>
</evidence>
<keyword evidence="2" id="KW-1185">Reference proteome</keyword>
<proteinExistence type="predicted"/>
<organism evidence="1 2">
    <name type="scientific">Mangrovihabitans endophyticus</name>
    <dbReference type="NCBI Taxonomy" id="1751298"/>
    <lineage>
        <taxon>Bacteria</taxon>
        <taxon>Bacillati</taxon>
        <taxon>Actinomycetota</taxon>
        <taxon>Actinomycetes</taxon>
        <taxon>Micromonosporales</taxon>
        <taxon>Micromonosporaceae</taxon>
        <taxon>Mangrovihabitans</taxon>
    </lineage>
</organism>
<dbReference type="EMBL" id="BMMX01000033">
    <property type="protein sequence ID" value="GGL09770.1"/>
    <property type="molecule type" value="Genomic_DNA"/>
</dbReference>
<reference evidence="1" key="1">
    <citation type="journal article" date="2014" name="Int. J. Syst. Evol. Microbiol.">
        <title>Complete genome sequence of Corynebacterium casei LMG S-19264T (=DSM 44701T), isolated from a smear-ripened cheese.</title>
        <authorList>
            <consortium name="US DOE Joint Genome Institute (JGI-PGF)"/>
            <person name="Walter F."/>
            <person name="Albersmeier A."/>
            <person name="Kalinowski J."/>
            <person name="Ruckert C."/>
        </authorList>
    </citation>
    <scope>NUCLEOTIDE SEQUENCE</scope>
    <source>
        <strain evidence="1">CGMCC 4.7299</strain>
    </source>
</reference>
<comment type="caution">
    <text evidence="1">The sequence shown here is derived from an EMBL/GenBank/DDBJ whole genome shotgun (WGS) entry which is preliminary data.</text>
</comment>